<organism evidence="5 6">
    <name type="scientific">Pseudooctadecabacter jejudonensis</name>
    <dbReference type="NCBI Taxonomy" id="1391910"/>
    <lineage>
        <taxon>Bacteria</taxon>
        <taxon>Pseudomonadati</taxon>
        <taxon>Pseudomonadota</taxon>
        <taxon>Alphaproteobacteria</taxon>
        <taxon>Rhodobacterales</taxon>
        <taxon>Paracoccaceae</taxon>
        <taxon>Pseudooctadecabacter</taxon>
    </lineage>
</organism>
<evidence type="ECO:0000259" key="4">
    <source>
        <dbReference type="Pfam" id="PF00291"/>
    </source>
</evidence>
<dbReference type="SUPFAM" id="SSF53686">
    <property type="entry name" value="Tryptophan synthase beta subunit-like PLP-dependent enzymes"/>
    <property type="match status" value="1"/>
</dbReference>
<dbReference type="PANTHER" id="PTHR48078:SF6">
    <property type="entry name" value="L-THREONINE DEHYDRATASE CATABOLIC TDCB"/>
    <property type="match status" value="1"/>
</dbReference>
<dbReference type="Pfam" id="PF00291">
    <property type="entry name" value="PALP"/>
    <property type="match status" value="1"/>
</dbReference>
<protein>
    <submittedName>
        <fullName evidence="5">Phenylserine dehydratase</fullName>
        <ecNumber evidence="5">4.2.1.-</ecNumber>
    </submittedName>
</protein>
<name>A0A1Y5S2C4_9RHOB</name>
<dbReference type="InterPro" id="IPR036052">
    <property type="entry name" value="TrpB-like_PALP_sf"/>
</dbReference>
<sequence>MTVTPAQITAAADRIATHVHRTPVMTSHGFSRALQFKFEHTQVTGSFKARGAFNSVLTAAVPEAGIVAASGGNHGAAVAHAARTLGHAAHIFVPEFAGPAKIDVIRQTGADLHIVEGAYADAAAAATAHQAQTGALDIHPYDAPATVAGQGTCFMEWEAQGLAADTLLVAIGGGGLIGGALAWFADRQDAPKIIGVETETTNAMHAALAAGHQTDVDVSGICANALGAKRIGQLPLSLAQSGGLQTVLVTDEAVAAAQKAIWQTLRQLVEPAGAAALAALLSGAYEPSPDERIAVLLCGANPAPIPI</sequence>
<keyword evidence="2" id="KW-0663">Pyridoxal phosphate</keyword>
<feature type="domain" description="Tryptophan synthase beta chain-like PALP" evidence="4">
    <location>
        <begin position="16"/>
        <end position="299"/>
    </location>
</feature>
<dbReference type="GO" id="GO:0006565">
    <property type="term" value="P:L-serine catabolic process"/>
    <property type="evidence" value="ECO:0007669"/>
    <property type="project" value="TreeGrafter"/>
</dbReference>
<dbReference type="InterPro" id="IPR001926">
    <property type="entry name" value="TrpB-like_PALP"/>
</dbReference>
<comment type="cofactor">
    <cofactor evidence="1">
        <name>pyridoxal 5'-phosphate</name>
        <dbReference type="ChEBI" id="CHEBI:597326"/>
    </cofactor>
</comment>
<dbReference type="InterPro" id="IPR050147">
    <property type="entry name" value="Ser/Thr_Dehydratase"/>
</dbReference>
<dbReference type="InterPro" id="IPR000634">
    <property type="entry name" value="Ser/Thr_deHydtase_PyrdxlP-BS"/>
</dbReference>
<dbReference type="PANTHER" id="PTHR48078">
    <property type="entry name" value="THREONINE DEHYDRATASE, MITOCHONDRIAL-RELATED"/>
    <property type="match status" value="1"/>
</dbReference>
<evidence type="ECO:0000256" key="3">
    <source>
        <dbReference type="ARBA" id="ARBA00023239"/>
    </source>
</evidence>
<dbReference type="GO" id="GO:0030170">
    <property type="term" value="F:pyridoxal phosphate binding"/>
    <property type="evidence" value="ECO:0007669"/>
    <property type="project" value="InterPro"/>
</dbReference>
<dbReference type="NCBIfam" id="NF006094">
    <property type="entry name" value="PRK08246.1"/>
    <property type="match status" value="1"/>
</dbReference>
<keyword evidence="3 5" id="KW-0456">Lyase</keyword>
<evidence type="ECO:0000256" key="2">
    <source>
        <dbReference type="ARBA" id="ARBA00022898"/>
    </source>
</evidence>
<dbReference type="GO" id="GO:0004794">
    <property type="term" value="F:threonine deaminase activity"/>
    <property type="evidence" value="ECO:0007669"/>
    <property type="project" value="TreeGrafter"/>
</dbReference>
<dbReference type="EMBL" id="FWFT01000002">
    <property type="protein sequence ID" value="SLN31042.1"/>
    <property type="molecule type" value="Genomic_DNA"/>
</dbReference>
<evidence type="ECO:0000313" key="5">
    <source>
        <dbReference type="EMBL" id="SLN31042.1"/>
    </source>
</evidence>
<evidence type="ECO:0000256" key="1">
    <source>
        <dbReference type="ARBA" id="ARBA00001933"/>
    </source>
</evidence>
<dbReference type="GO" id="GO:0009097">
    <property type="term" value="P:isoleucine biosynthetic process"/>
    <property type="evidence" value="ECO:0007669"/>
    <property type="project" value="TreeGrafter"/>
</dbReference>
<dbReference type="Gene3D" id="3.40.50.1100">
    <property type="match status" value="2"/>
</dbReference>
<gene>
    <name evidence="5" type="primary">psdht_2</name>
    <name evidence="5" type="ORF">PSJ8397_01422</name>
</gene>
<dbReference type="Proteomes" id="UP000193623">
    <property type="component" value="Unassembled WGS sequence"/>
</dbReference>
<evidence type="ECO:0000313" key="6">
    <source>
        <dbReference type="Proteomes" id="UP000193623"/>
    </source>
</evidence>
<keyword evidence="6" id="KW-1185">Reference proteome</keyword>
<dbReference type="OrthoDB" id="9811476at2"/>
<dbReference type="GO" id="GO:0003941">
    <property type="term" value="F:L-serine ammonia-lyase activity"/>
    <property type="evidence" value="ECO:0007669"/>
    <property type="project" value="TreeGrafter"/>
</dbReference>
<dbReference type="EC" id="4.2.1.-" evidence="5"/>
<dbReference type="PROSITE" id="PS00165">
    <property type="entry name" value="DEHYDRATASE_SER_THR"/>
    <property type="match status" value="1"/>
</dbReference>
<dbReference type="GO" id="GO:0006567">
    <property type="term" value="P:L-threonine catabolic process"/>
    <property type="evidence" value="ECO:0007669"/>
    <property type="project" value="TreeGrafter"/>
</dbReference>
<proteinExistence type="predicted"/>
<dbReference type="AlphaFoldDB" id="A0A1Y5S2C4"/>
<reference evidence="5 6" key="1">
    <citation type="submission" date="2017-03" db="EMBL/GenBank/DDBJ databases">
        <authorList>
            <person name="Afonso C.L."/>
            <person name="Miller P.J."/>
            <person name="Scott M.A."/>
            <person name="Spackman E."/>
            <person name="Goraichik I."/>
            <person name="Dimitrov K.M."/>
            <person name="Suarez D.L."/>
            <person name="Swayne D.E."/>
        </authorList>
    </citation>
    <scope>NUCLEOTIDE SEQUENCE [LARGE SCALE GENOMIC DNA]</scope>
    <source>
        <strain evidence="5 6">CECT 8397</strain>
    </source>
</reference>
<dbReference type="RefSeq" id="WP_085863865.1">
    <property type="nucleotide sequence ID" value="NZ_FWFT01000002.1"/>
</dbReference>
<accession>A0A1Y5S2C4</accession>